<dbReference type="InterPro" id="IPR036873">
    <property type="entry name" value="Rhodanese-like_dom_sf"/>
</dbReference>
<evidence type="ECO:0000313" key="2">
    <source>
        <dbReference type="EMBL" id="QQQ18425.1"/>
    </source>
</evidence>
<dbReference type="InterPro" id="IPR001763">
    <property type="entry name" value="Rhodanese-like_dom"/>
</dbReference>
<evidence type="ECO:0000313" key="3">
    <source>
        <dbReference type="Proteomes" id="UP000595448"/>
    </source>
</evidence>
<dbReference type="SUPFAM" id="SSF52821">
    <property type="entry name" value="Rhodanese/Cell cycle control phosphatase"/>
    <property type="match status" value="1"/>
</dbReference>
<feature type="domain" description="Rhodanese" evidence="1">
    <location>
        <begin position="16"/>
        <end position="108"/>
    </location>
</feature>
<gene>
    <name evidence="2" type="ORF">JIP62_14205</name>
</gene>
<dbReference type="Gene3D" id="3.40.250.10">
    <property type="entry name" value="Rhodanese-like domain"/>
    <property type="match status" value="1"/>
</dbReference>
<evidence type="ECO:0000259" key="1">
    <source>
        <dbReference type="PROSITE" id="PS50206"/>
    </source>
</evidence>
<keyword evidence="3" id="KW-1185">Reference proteome</keyword>
<dbReference type="Pfam" id="PF00581">
    <property type="entry name" value="Rhodanese"/>
    <property type="match status" value="1"/>
</dbReference>
<reference evidence="2 3" key="1">
    <citation type="submission" date="2021-01" db="EMBL/GenBank/DDBJ databases">
        <title>Brevundimonas vitis sp. nov., an bacterium isolated from grape (Vitis vinifera).</title>
        <authorList>
            <person name="Jiang L."/>
            <person name="Lee J."/>
        </authorList>
    </citation>
    <scope>NUCLEOTIDE SEQUENCE [LARGE SCALE GENOMIC DNA]</scope>
    <source>
        <strain evidence="2 3">GRTSA-9</strain>
    </source>
</reference>
<proteinExistence type="predicted"/>
<dbReference type="InterPro" id="IPR050229">
    <property type="entry name" value="GlpE_sulfurtransferase"/>
</dbReference>
<dbReference type="EMBL" id="CP067977">
    <property type="protein sequence ID" value="QQQ18425.1"/>
    <property type="molecule type" value="Genomic_DNA"/>
</dbReference>
<dbReference type="SMART" id="SM00450">
    <property type="entry name" value="RHOD"/>
    <property type="match status" value="1"/>
</dbReference>
<name>A0ABX7BLG9_9CAUL</name>
<organism evidence="2 3">
    <name type="scientific">Brevundimonas vitisensis</name>
    <dbReference type="NCBI Taxonomy" id="2800818"/>
    <lineage>
        <taxon>Bacteria</taxon>
        <taxon>Pseudomonadati</taxon>
        <taxon>Pseudomonadota</taxon>
        <taxon>Alphaproteobacteria</taxon>
        <taxon>Caulobacterales</taxon>
        <taxon>Caulobacteraceae</taxon>
        <taxon>Brevundimonas</taxon>
    </lineage>
</organism>
<dbReference type="CDD" id="cd00158">
    <property type="entry name" value="RHOD"/>
    <property type="match status" value="1"/>
</dbReference>
<sequence length="109" mass="11247">MTVLSVSVEQAAAWLEAGEAVMVDVREVDEHAAMRIDGVILAPLSRMPAALDGLDLPTDRKIIMQCAKGGRSAQVCAYLQGTGPQGQAVYNLTGGIAAWQAAGLPVVGG</sequence>
<dbReference type="PANTHER" id="PTHR43031">
    <property type="entry name" value="FAD-DEPENDENT OXIDOREDUCTASE"/>
    <property type="match status" value="1"/>
</dbReference>
<dbReference type="Proteomes" id="UP000595448">
    <property type="component" value="Chromosome"/>
</dbReference>
<dbReference type="PANTHER" id="PTHR43031:SF17">
    <property type="entry name" value="SULFURTRANSFERASE YTWF-RELATED"/>
    <property type="match status" value="1"/>
</dbReference>
<dbReference type="RefSeq" id="WP_201102796.1">
    <property type="nucleotide sequence ID" value="NZ_CP067977.1"/>
</dbReference>
<protein>
    <submittedName>
        <fullName evidence="2">Rhodanese-like domain-containing protein</fullName>
    </submittedName>
</protein>
<dbReference type="PROSITE" id="PS50206">
    <property type="entry name" value="RHODANESE_3"/>
    <property type="match status" value="1"/>
</dbReference>
<accession>A0ABX7BLG9</accession>